<dbReference type="AlphaFoldDB" id="A0A0D7AL71"/>
<evidence type="ECO:0000256" key="2">
    <source>
        <dbReference type="SAM" id="Phobius"/>
    </source>
</evidence>
<dbReference type="Pfam" id="PF01476">
    <property type="entry name" value="LysM"/>
    <property type="match status" value="1"/>
</dbReference>
<evidence type="ECO:0000259" key="3">
    <source>
        <dbReference type="PROSITE" id="PS51782"/>
    </source>
</evidence>
<keyword evidence="2" id="KW-1133">Transmembrane helix</keyword>
<gene>
    <name evidence="4" type="ORF">FISHEDRAFT_37011</name>
</gene>
<reference evidence="4 5" key="1">
    <citation type="journal article" date="2015" name="Fungal Genet. Biol.">
        <title>Evolution of novel wood decay mechanisms in Agaricales revealed by the genome sequences of Fistulina hepatica and Cylindrobasidium torrendii.</title>
        <authorList>
            <person name="Floudas D."/>
            <person name="Held B.W."/>
            <person name="Riley R."/>
            <person name="Nagy L.G."/>
            <person name="Koehler G."/>
            <person name="Ransdell A.S."/>
            <person name="Younus H."/>
            <person name="Chow J."/>
            <person name="Chiniquy J."/>
            <person name="Lipzen A."/>
            <person name="Tritt A."/>
            <person name="Sun H."/>
            <person name="Haridas S."/>
            <person name="LaButti K."/>
            <person name="Ohm R.A."/>
            <person name="Kues U."/>
            <person name="Blanchette R.A."/>
            <person name="Grigoriev I.V."/>
            <person name="Minto R.E."/>
            <person name="Hibbett D.S."/>
        </authorList>
    </citation>
    <scope>NUCLEOTIDE SEQUENCE [LARGE SCALE GENOMIC DNA]</scope>
    <source>
        <strain evidence="4 5">ATCC 64428</strain>
    </source>
</reference>
<dbReference type="OrthoDB" id="2107166at2759"/>
<evidence type="ECO:0000256" key="1">
    <source>
        <dbReference type="SAM" id="MobiDB-lite"/>
    </source>
</evidence>
<sequence length="194" mass="21166">MGRWTQYDEDDYRLPEGMTRIGYDADSGRYSFRDRDGSVWEGPQGAEFGEMTRVSGPEPSTNPHADAGDVEAGDNTFPPSTRADGYHSLAPMAETKGVNAQAYRQLMPFFLFIGVVLLLAWKFILAPALSRVEEACPGLDTYWVEPGDTCWNIAQAHGSDLDTLVALNPTIDCARLMPGATICLPVSPATTDTI</sequence>
<dbReference type="EMBL" id="KN881650">
    <property type="protein sequence ID" value="KIY51533.1"/>
    <property type="molecule type" value="Genomic_DNA"/>
</dbReference>
<dbReference type="CDD" id="cd00118">
    <property type="entry name" value="LysM"/>
    <property type="match status" value="1"/>
</dbReference>
<keyword evidence="5" id="KW-1185">Reference proteome</keyword>
<dbReference type="InterPro" id="IPR036779">
    <property type="entry name" value="LysM_dom_sf"/>
</dbReference>
<name>A0A0D7AL71_9AGAR</name>
<protein>
    <recommendedName>
        <fullName evidence="3">LysM domain-containing protein</fullName>
    </recommendedName>
</protein>
<feature type="transmembrane region" description="Helical" evidence="2">
    <location>
        <begin position="109"/>
        <end position="129"/>
    </location>
</feature>
<keyword evidence="2" id="KW-0472">Membrane</keyword>
<dbReference type="PROSITE" id="PS51782">
    <property type="entry name" value="LYSM"/>
    <property type="match status" value="1"/>
</dbReference>
<evidence type="ECO:0000313" key="4">
    <source>
        <dbReference type="EMBL" id="KIY51533.1"/>
    </source>
</evidence>
<dbReference type="InterPro" id="IPR018392">
    <property type="entry name" value="LysM"/>
</dbReference>
<keyword evidence="2" id="KW-0812">Transmembrane</keyword>
<dbReference type="SUPFAM" id="SSF54106">
    <property type="entry name" value="LysM domain"/>
    <property type="match status" value="1"/>
</dbReference>
<accession>A0A0D7AL71</accession>
<feature type="region of interest" description="Disordered" evidence="1">
    <location>
        <begin position="34"/>
        <end position="85"/>
    </location>
</feature>
<dbReference type="Gene3D" id="3.10.350.10">
    <property type="entry name" value="LysM domain"/>
    <property type="match status" value="1"/>
</dbReference>
<proteinExistence type="predicted"/>
<organism evidence="4 5">
    <name type="scientific">Fistulina hepatica ATCC 64428</name>
    <dbReference type="NCBI Taxonomy" id="1128425"/>
    <lineage>
        <taxon>Eukaryota</taxon>
        <taxon>Fungi</taxon>
        <taxon>Dikarya</taxon>
        <taxon>Basidiomycota</taxon>
        <taxon>Agaricomycotina</taxon>
        <taxon>Agaricomycetes</taxon>
        <taxon>Agaricomycetidae</taxon>
        <taxon>Agaricales</taxon>
        <taxon>Fistulinaceae</taxon>
        <taxon>Fistulina</taxon>
    </lineage>
</organism>
<evidence type="ECO:0000313" key="5">
    <source>
        <dbReference type="Proteomes" id="UP000054144"/>
    </source>
</evidence>
<feature type="domain" description="LysM" evidence="3">
    <location>
        <begin position="140"/>
        <end position="184"/>
    </location>
</feature>
<dbReference type="Proteomes" id="UP000054144">
    <property type="component" value="Unassembled WGS sequence"/>
</dbReference>
<dbReference type="SMART" id="SM00257">
    <property type="entry name" value="LysM"/>
    <property type="match status" value="1"/>
</dbReference>